<keyword evidence="1" id="KW-0732">Signal</keyword>
<gene>
    <name evidence="2" type="ORF">Ga0080574_TMP1560</name>
</gene>
<feature type="signal peptide" evidence="1">
    <location>
        <begin position="1"/>
        <end position="20"/>
    </location>
</feature>
<dbReference type="RefSeq" id="WP_076696789.1">
    <property type="nucleotide sequence ID" value="NZ_CP015093.1"/>
</dbReference>
<evidence type="ECO:0000256" key="1">
    <source>
        <dbReference type="SAM" id="SignalP"/>
    </source>
</evidence>
<protein>
    <recommendedName>
        <fullName evidence="4">DUF2059 domain-containing protein</fullName>
    </recommendedName>
</protein>
<sequence precursor="true">MKRLLTATALSTIVATSAFAASEAEMNAITTYYPDANFEALTDDQVTEMFAVANSGVSDTEKRSQIEDIAQADNPSASVAVEEELQVYIPEWRLDEMSSAERERVVALVSESEDPAETRVQIVDSMKDAAPNLTTGEVSALEELVPEADYSVLTTGQVDDLRAALYGDSSDSEKKSDIERIMS</sequence>
<proteinExistence type="predicted"/>
<keyword evidence="3" id="KW-1185">Reference proteome</keyword>
<dbReference type="AlphaFoldDB" id="A0A1P8UR51"/>
<name>A0A1P8UR51_9RHOB</name>
<evidence type="ECO:0000313" key="3">
    <source>
        <dbReference type="Proteomes" id="UP000187059"/>
    </source>
</evidence>
<evidence type="ECO:0000313" key="2">
    <source>
        <dbReference type="EMBL" id="APZ51894.1"/>
    </source>
</evidence>
<evidence type="ECO:0008006" key="4">
    <source>
        <dbReference type="Google" id="ProtNLM"/>
    </source>
</evidence>
<accession>A0A1P8UR51</accession>
<dbReference type="Proteomes" id="UP000187059">
    <property type="component" value="Chromosome"/>
</dbReference>
<feature type="chain" id="PRO_5012094506" description="DUF2059 domain-containing protein" evidence="1">
    <location>
        <begin position="21"/>
        <end position="183"/>
    </location>
</feature>
<dbReference type="KEGG" id="paby:Ga0080574_TMP1560"/>
<organism evidence="2 3">
    <name type="scientific">Salipiger abyssi</name>
    <dbReference type="NCBI Taxonomy" id="1250539"/>
    <lineage>
        <taxon>Bacteria</taxon>
        <taxon>Pseudomonadati</taxon>
        <taxon>Pseudomonadota</taxon>
        <taxon>Alphaproteobacteria</taxon>
        <taxon>Rhodobacterales</taxon>
        <taxon>Roseobacteraceae</taxon>
        <taxon>Salipiger</taxon>
    </lineage>
</organism>
<dbReference type="OrthoDB" id="7838408at2"/>
<reference evidence="2 3" key="1">
    <citation type="submission" date="2016-04" db="EMBL/GenBank/DDBJ databases">
        <title>Deep-sea bacteria in the southern Pacific.</title>
        <authorList>
            <person name="Tang K."/>
        </authorList>
    </citation>
    <scope>NUCLEOTIDE SEQUENCE [LARGE SCALE GENOMIC DNA]</scope>
    <source>
        <strain evidence="2 3">JLT2014</strain>
    </source>
</reference>
<dbReference type="EMBL" id="CP015093">
    <property type="protein sequence ID" value="APZ51894.1"/>
    <property type="molecule type" value="Genomic_DNA"/>
</dbReference>